<dbReference type="Gene3D" id="3.60.20.10">
    <property type="entry name" value="Glutamine Phosphoribosylpyrophosphate, subunit 1, domain 1"/>
    <property type="match status" value="1"/>
</dbReference>
<comment type="function">
    <text evidence="5">Non-catalytic component of the proteasome, a multicatalytic proteinase complex which is characterized by its ability to cleave peptides with Arg, Phe, Tyr, Leu, and Glu adjacent to the leaving group at neutral or slightly basic pH. The proteasome has an ATP-dependent proteolytic activity.</text>
</comment>
<comment type="subunit">
    <text evidence="1">The 26S proteasome consists of a 20S proteasome core and two 19S regulatory subunits. The 20S proteasome core is a barrel-shaped complex made of 28 subunits that are arranged in four stacked rings. The two outer rings are each formed by seven alpha subunits, and the two inner rings are formed by seven beta subunits. The proteolytic activity is exerted by three beta-subunits PSMB5, PSMB6 and PSMB7.</text>
</comment>
<dbReference type="InterPro" id="IPR029055">
    <property type="entry name" value="Ntn_hydrolases_N"/>
</dbReference>
<dbReference type="PROSITE" id="PS00854">
    <property type="entry name" value="PROTEASOME_BETA_1"/>
    <property type="match status" value="1"/>
</dbReference>
<evidence type="ECO:0000256" key="3">
    <source>
        <dbReference type="ARBA" id="ARBA00022942"/>
    </source>
</evidence>
<dbReference type="GO" id="GO:0005839">
    <property type="term" value="C:proteasome core complex"/>
    <property type="evidence" value="ECO:0007669"/>
    <property type="project" value="InterPro"/>
</dbReference>
<dbReference type="GO" id="GO:0005737">
    <property type="term" value="C:cytoplasm"/>
    <property type="evidence" value="ECO:0007669"/>
    <property type="project" value="UniProtKB-SubCell"/>
</dbReference>
<comment type="subcellular location">
    <subcellularLocation>
        <location evidence="8">Cytoplasm</location>
    </subcellularLocation>
    <subcellularLocation>
        <location evidence="8">Nucleus</location>
    </subcellularLocation>
</comment>
<comment type="function">
    <text evidence="8">Component of the proteasome, a multicatalytic proteinase complex which is characterized by its ability to cleave peptides with Arg, Phe, Tyr, Leu, and Glu adjacent to the leaving group at neutral or slightly basic pH. The proteasome has an ATP-dependent proteolytic activity.</text>
</comment>
<dbReference type="OrthoDB" id="268428at2759"/>
<proteinExistence type="inferred from homology"/>
<comment type="similarity">
    <text evidence="8">Belongs to the peptidase T1B family.</text>
</comment>
<keyword evidence="4 8" id="KW-0539">Nucleus</keyword>
<evidence type="ECO:0000256" key="5">
    <source>
        <dbReference type="ARBA" id="ARBA00024953"/>
    </source>
</evidence>
<dbReference type="FunFam" id="3.60.20.10:FF:000008">
    <property type="entry name" value="Proteasome subunit beta type-4"/>
    <property type="match status" value="1"/>
</dbReference>
<dbReference type="PANTHER" id="PTHR32194:SF2">
    <property type="entry name" value="PROTEASOME SUBUNIT BETA TYPE-1"/>
    <property type="match status" value="1"/>
</dbReference>
<evidence type="ECO:0000256" key="6">
    <source>
        <dbReference type="ARBA" id="ARBA00026071"/>
    </source>
</evidence>
<dbReference type="Pfam" id="PF00227">
    <property type="entry name" value="Proteasome"/>
    <property type="match status" value="1"/>
</dbReference>
<dbReference type="GO" id="GO:0005634">
    <property type="term" value="C:nucleus"/>
    <property type="evidence" value="ECO:0007669"/>
    <property type="project" value="UniProtKB-SubCell"/>
</dbReference>
<dbReference type="CDD" id="cd03758">
    <property type="entry name" value="proteasome_beta_type_2"/>
    <property type="match status" value="1"/>
</dbReference>
<dbReference type="GO" id="GO:0010498">
    <property type="term" value="P:proteasomal protein catabolic process"/>
    <property type="evidence" value="ECO:0007669"/>
    <property type="project" value="InterPro"/>
</dbReference>
<evidence type="ECO:0000256" key="4">
    <source>
        <dbReference type="ARBA" id="ARBA00023242"/>
    </source>
</evidence>
<comment type="subunit">
    <text evidence="6">The 26S proteasome consists of a 20S proteasome core and two 19S regulatory subunits. The 20S proteasome core is composed of 28 subunits that are arranged in four stacked rings, resulting in a barrel-shaped structure. The two end rings are each formed by seven alpha subunits, and the two central rings are each formed by seven beta subunits. The catalytic chamber with the active sites is on the inside of the barrel.</text>
</comment>
<dbReference type="InterPro" id="IPR023333">
    <property type="entry name" value="Proteasome_suB-type"/>
</dbReference>
<keyword evidence="2 8" id="KW-0963">Cytoplasm</keyword>
<keyword evidence="10" id="KW-1185">Reference proteome</keyword>
<evidence type="ECO:0000256" key="7">
    <source>
        <dbReference type="ARBA" id="ARBA00049625"/>
    </source>
</evidence>
<evidence type="ECO:0000256" key="2">
    <source>
        <dbReference type="ARBA" id="ARBA00022490"/>
    </source>
</evidence>
<protein>
    <recommendedName>
        <fullName evidence="8">Proteasome subunit beta</fullName>
    </recommendedName>
</protein>
<accession>A0A1D1VL38</accession>
<evidence type="ECO:0000313" key="10">
    <source>
        <dbReference type="Proteomes" id="UP000186922"/>
    </source>
</evidence>
<comment type="function">
    <text evidence="7">Non-catalytic component of the 20S core proteasome complex involved in the proteolytic degradation of most intracellular proteins. This complex plays numerous essential roles within the cell by associating with different regulatory particles. Associated with two 19S regulatory particles, forms the 26S proteasome and thus participates in the ATP-dependent degradation of ubiquitinated proteins. The 26S proteasome plays a key role in the maintenance of protein homeostasis by removing misfolded or damaged proteins that could impair cellular functions, and by removing proteins whose functions are no longer required. Associated with the PA200 or PA28, the 20S proteasome mediates ubiquitin-independent protein degradation. This type of proteolysis is required in several pathways including spermatogenesis (20S-PA200 complex) or generation of a subset of MHC class I-presented antigenic peptides (20S-PA28 complex).</text>
</comment>
<sequence>MGECLFGIQFKDFVLVAADTVTAFSIISLHQDTDKTYQLGEKLLLLTNGESGDTEQFGEYVEKNLKLYRMRHGYDLSPSAAAYFVRAQIAEFLRSRTPYQVNMLLAGHDIIEGPSLFYIDYMGTLAKMPFAVHGYAASFTFGLLDKHYRPDMTQEEGIQLLQFCINELYKRFILNIPKFKIHKVDKDGIRVLGDIYPTAKA</sequence>
<gene>
    <name evidence="9" type="primary">RvY_12913-1</name>
    <name evidence="9" type="synonym">RvY_12913.1</name>
    <name evidence="9" type="ORF">RvY_12913</name>
</gene>
<dbReference type="PANTHER" id="PTHR32194">
    <property type="entry name" value="METALLOPROTEASE TLDD"/>
    <property type="match status" value="1"/>
</dbReference>
<dbReference type="Proteomes" id="UP000186922">
    <property type="component" value="Unassembled WGS sequence"/>
</dbReference>
<dbReference type="InterPro" id="IPR001353">
    <property type="entry name" value="Proteasome_sua/b"/>
</dbReference>
<reference evidence="9 10" key="1">
    <citation type="journal article" date="2016" name="Nat. Commun.">
        <title>Extremotolerant tardigrade genome and improved radiotolerance of human cultured cells by tardigrade-unique protein.</title>
        <authorList>
            <person name="Hashimoto T."/>
            <person name="Horikawa D.D."/>
            <person name="Saito Y."/>
            <person name="Kuwahara H."/>
            <person name="Kozuka-Hata H."/>
            <person name="Shin-I T."/>
            <person name="Minakuchi Y."/>
            <person name="Ohishi K."/>
            <person name="Motoyama A."/>
            <person name="Aizu T."/>
            <person name="Enomoto A."/>
            <person name="Kondo K."/>
            <person name="Tanaka S."/>
            <person name="Hara Y."/>
            <person name="Koshikawa S."/>
            <person name="Sagara H."/>
            <person name="Miura T."/>
            <person name="Yokobori S."/>
            <person name="Miyagawa K."/>
            <person name="Suzuki Y."/>
            <person name="Kubo T."/>
            <person name="Oyama M."/>
            <person name="Kohara Y."/>
            <person name="Fujiyama A."/>
            <person name="Arakawa K."/>
            <person name="Katayama T."/>
            <person name="Toyoda A."/>
            <person name="Kunieda T."/>
        </authorList>
    </citation>
    <scope>NUCLEOTIDE SEQUENCE [LARGE SCALE GENOMIC DNA]</scope>
    <source>
        <strain evidence="9 10">YOKOZUNA-1</strain>
    </source>
</reference>
<dbReference type="InterPro" id="IPR035206">
    <property type="entry name" value="Proteasome_beta2"/>
</dbReference>
<dbReference type="SUPFAM" id="SSF56235">
    <property type="entry name" value="N-terminal nucleophile aminohydrolases (Ntn hydrolases)"/>
    <property type="match status" value="1"/>
</dbReference>
<dbReference type="InterPro" id="IPR016050">
    <property type="entry name" value="Proteasome_bsu_CS"/>
</dbReference>
<evidence type="ECO:0000256" key="1">
    <source>
        <dbReference type="ARBA" id="ARBA00011656"/>
    </source>
</evidence>
<dbReference type="STRING" id="947166.A0A1D1VL38"/>
<evidence type="ECO:0000313" key="9">
    <source>
        <dbReference type="EMBL" id="GAV02330.1"/>
    </source>
</evidence>
<dbReference type="EMBL" id="BDGG01000008">
    <property type="protein sequence ID" value="GAV02330.1"/>
    <property type="molecule type" value="Genomic_DNA"/>
</dbReference>
<organism evidence="9 10">
    <name type="scientific">Ramazzottius varieornatus</name>
    <name type="common">Water bear</name>
    <name type="synonym">Tardigrade</name>
    <dbReference type="NCBI Taxonomy" id="947166"/>
    <lineage>
        <taxon>Eukaryota</taxon>
        <taxon>Metazoa</taxon>
        <taxon>Ecdysozoa</taxon>
        <taxon>Tardigrada</taxon>
        <taxon>Eutardigrada</taxon>
        <taxon>Parachela</taxon>
        <taxon>Hypsibioidea</taxon>
        <taxon>Ramazzottiidae</taxon>
        <taxon>Ramazzottius</taxon>
    </lineage>
</organism>
<evidence type="ECO:0000256" key="8">
    <source>
        <dbReference type="RuleBase" id="RU004203"/>
    </source>
</evidence>
<comment type="subunit">
    <text evidence="8">Component of the proteasome complex.</text>
</comment>
<keyword evidence="3 8" id="KW-0647">Proteasome</keyword>
<dbReference type="PROSITE" id="PS51476">
    <property type="entry name" value="PROTEASOME_BETA_2"/>
    <property type="match status" value="1"/>
</dbReference>
<dbReference type="AlphaFoldDB" id="A0A1D1VL38"/>
<comment type="caution">
    <text evidence="9">The sequence shown here is derived from an EMBL/GenBank/DDBJ whole genome shotgun (WGS) entry which is preliminary data.</text>
</comment>
<name>A0A1D1VL38_RAMVA</name>